<dbReference type="InterPro" id="IPR001878">
    <property type="entry name" value="Znf_CCHC"/>
</dbReference>
<dbReference type="OrthoDB" id="8039770at2759"/>
<dbReference type="InterPro" id="IPR043128">
    <property type="entry name" value="Rev_trsase/Diguanyl_cyclase"/>
</dbReference>
<dbReference type="InterPro" id="IPR050951">
    <property type="entry name" value="Retrovirus_Pol_polyprotein"/>
</dbReference>
<dbReference type="Gene3D" id="3.30.70.270">
    <property type="match status" value="1"/>
</dbReference>
<dbReference type="Proteomes" id="UP001152795">
    <property type="component" value="Unassembled WGS sequence"/>
</dbReference>
<dbReference type="Gene3D" id="4.10.60.10">
    <property type="entry name" value="Zinc finger, CCHC-type"/>
    <property type="match status" value="1"/>
</dbReference>
<evidence type="ECO:0000313" key="2">
    <source>
        <dbReference type="EMBL" id="CAB4029972.1"/>
    </source>
</evidence>
<evidence type="ECO:0000313" key="3">
    <source>
        <dbReference type="Proteomes" id="UP001152795"/>
    </source>
</evidence>
<feature type="compositionally biased region" description="Basic and acidic residues" evidence="1">
    <location>
        <begin position="218"/>
        <end position="229"/>
    </location>
</feature>
<dbReference type="Gene3D" id="2.40.70.10">
    <property type="entry name" value="Acid Proteases"/>
    <property type="match status" value="1"/>
</dbReference>
<dbReference type="GO" id="GO:0004190">
    <property type="term" value="F:aspartic-type endopeptidase activity"/>
    <property type="evidence" value="ECO:0007669"/>
    <property type="project" value="InterPro"/>
</dbReference>
<dbReference type="SUPFAM" id="SSF56672">
    <property type="entry name" value="DNA/RNA polymerases"/>
    <property type="match status" value="1"/>
</dbReference>
<dbReference type="SUPFAM" id="SSF50630">
    <property type="entry name" value="Acid proteases"/>
    <property type="match status" value="1"/>
</dbReference>
<name>A0A7D9JHM2_PARCT</name>
<reference evidence="2" key="1">
    <citation type="submission" date="2020-04" db="EMBL/GenBank/DDBJ databases">
        <authorList>
            <person name="Alioto T."/>
            <person name="Alioto T."/>
            <person name="Gomez Garrido J."/>
        </authorList>
    </citation>
    <scope>NUCLEOTIDE SEQUENCE</scope>
    <source>
        <strain evidence="2">A484AB</strain>
    </source>
</reference>
<organism evidence="2 3">
    <name type="scientific">Paramuricea clavata</name>
    <name type="common">Red gorgonian</name>
    <name type="synonym">Violescent sea-whip</name>
    <dbReference type="NCBI Taxonomy" id="317549"/>
    <lineage>
        <taxon>Eukaryota</taxon>
        <taxon>Metazoa</taxon>
        <taxon>Cnidaria</taxon>
        <taxon>Anthozoa</taxon>
        <taxon>Octocorallia</taxon>
        <taxon>Malacalcyonacea</taxon>
        <taxon>Plexauridae</taxon>
        <taxon>Paramuricea</taxon>
    </lineage>
</organism>
<dbReference type="PROSITE" id="PS00141">
    <property type="entry name" value="ASP_PROTEASE"/>
    <property type="match status" value="1"/>
</dbReference>
<comment type="caution">
    <text evidence="2">The sequence shown here is derived from an EMBL/GenBank/DDBJ whole genome shotgun (WGS) entry which is preliminary data.</text>
</comment>
<feature type="compositionally biased region" description="Basic residues" evidence="1">
    <location>
        <begin position="200"/>
        <end position="209"/>
    </location>
</feature>
<dbReference type="InterPro" id="IPR043502">
    <property type="entry name" value="DNA/RNA_pol_sf"/>
</dbReference>
<protein>
    <submittedName>
        <fullName evidence="2">PREDICTED: uncharacterized protein K02A2.6-like</fullName>
    </submittedName>
</protein>
<dbReference type="PANTHER" id="PTHR37984">
    <property type="entry name" value="PROTEIN CBG26694"/>
    <property type="match status" value="1"/>
</dbReference>
<feature type="region of interest" description="Disordered" evidence="1">
    <location>
        <begin position="431"/>
        <end position="450"/>
    </location>
</feature>
<dbReference type="InterPro" id="IPR021109">
    <property type="entry name" value="Peptidase_aspartic_dom_sf"/>
</dbReference>
<feature type="region of interest" description="Disordered" evidence="1">
    <location>
        <begin position="184"/>
        <end position="236"/>
    </location>
</feature>
<evidence type="ECO:0000256" key="1">
    <source>
        <dbReference type="SAM" id="MobiDB-lite"/>
    </source>
</evidence>
<accession>A0A7D9JHM2</accession>
<dbReference type="GO" id="GO:0008270">
    <property type="term" value="F:zinc ion binding"/>
    <property type="evidence" value="ECO:0007669"/>
    <property type="project" value="InterPro"/>
</dbReference>
<dbReference type="InterPro" id="IPR001969">
    <property type="entry name" value="Aspartic_peptidase_AS"/>
</dbReference>
<sequence>MRESEEGSNSAAVTSSTTTPTSMFAVNKSLEVVFRRLIHTAIEQVLLVRWMKWSRRFENLLISLQEFEPVVRRGLLLTYVGEATNDIFNTLPDTGTNYDSALESLTEYFDPVRNQDMAIYEFRQIKQETNVTINNLYNDSQIIHTTSDARIQRKVLREQLDLKALLTYGSMLEKTDMNAKLLEPNRESNQSTNHLSDRPCHRKPQRRFQARQNNDADQACKQREHDQSSRKCRNCGGPFPHKEGKLSCPARGKKCHACGKLGHFAKHCLSKAQQNHQCQRQSSRQEVNGVTQTRQDYLDDTDEEFAYVINSSTKPAETRITVENVAIKVIVDTGSSVNLLNKSVFKEIKKKNPNIWVQSSHKKVFPYGTNTPLELIGEFKAQITASSGTTSTFLVASTNSTCLIGYQTSTDRGLLNLKVCSVSVNHPDPDVSAALNKHKKSQRKEYKPDKKKVEAVANAPKPKSAAEVRSFLGLVNYCSRYIPDYSSVTYPLRQLTKENQPFHWDKAQDESFQ</sequence>
<dbReference type="AlphaFoldDB" id="A0A7D9JHM2"/>
<keyword evidence="3" id="KW-1185">Reference proteome</keyword>
<dbReference type="GO" id="GO:0003676">
    <property type="term" value="F:nucleic acid binding"/>
    <property type="evidence" value="ECO:0007669"/>
    <property type="project" value="InterPro"/>
</dbReference>
<proteinExistence type="predicted"/>
<dbReference type="FunFam" id="3.30.70.270:FF:000063">
    <property type="entry name" value="Zinc knuckle domaincontaining protein"/>
    <property type="match status" value="1"/>
</dbReference>
<dbReference type="PANTHER" id="PTHR37984:SF11">
    <property type="entry name" value="INTEGRASE CATALYTIC DOMAIN-CONTAINING PROTEIN"/>
    <property type="match status" value="1"/>
</dbReference>
<dbReference type="PROSITE" id="PS50158">
    <property type="entry name" value="ZF_CCHC"/>
    <property type="match status" value="1"/>
</dbReference>
<dbReference type="EMBL" id="CACRXK020016531">
    <property type="protein sequence ID" value="CAB4029972.1"/>
    <property type="molecule type" value="Genomic_DNA"/>
</dbReference>
<dbReference type="GO" id="GO:0006508">
    <property type="term" value="P:proteolysis"/>
    <property type="evidence" value="ECO:0007669"/>
    <property type="project" value="InterPro"/>
</dbReference>
<gene>
    <name evidence="2" type="ORF">PACLA_8A077514</name>
</gene>